<organism evidence="1">
    <name type="scientific">Siphoviridae sp. ct0Ci105</name>
    <dbReference type="NCBI Taxonomy" id="2825292"/>
    <lineage>
        <taxon>Viruses</taxon>
        <taxon>Duplodnaviria</taxon>
        <taxon>Heunggongvirae</taxon>
        <taxon>Uroviricota</taxon>
        <taxon>Caudoviricetes</taxon>
    </lineage>
</organism>
<evidence type="ECO:0000313" key="1">
    <source>
        <dbReference type="EMBL" id="DAE02988.1"/>
    </source>
</evidence>
<accession>A0A8S5P9V1</accession>
<name>A0A8S5P9V1_9CAUD</name>
<proteinExistence type="predicted"/>
<dbReference type="EMBL" id="BK015357">
    <property type="protein sequence ID" value="DAE02988.1"/>
    <property type="molecule type" value="Genomic_DNA"/>
</dbReference>
<protein>
    <submittedName>
        <fullName evidence="1">Uncharacterized protein</fullName>
    </submittedName>
</protein>
<reference evidence="1" key="1">
    <citation type="journal article" date="2021" name="Proc. Natl. Acad. Sci. U.S.A.">
        <title>A Catalog of Tens of Thousands of Viruses from Human Metagenomes Reveals Hidden Associations with Chronic Diseases.</title>
        <authorList>
            <person name="Tisza M.J."/>
            <person name="Buck C.B."/>
        </authorList>
    </citation>
    <scope>NUCLEOTIDE SEQUENCE</scope>
    <source>
        <strain evidence="1">Ct0Ci105</strain>
    </source>
</reference>
<sequence>MMSKNEDYPLVQAFINALNAKSQDEIEKQAEIMYGLVFRDRYSGRDDHETNRP</sequence>